<name>W4LU35_ENTF1</name>
<sequence length="42" mass="4604">MDCGEPMTIEMDDAQVLTVQPAELVGYAYSEVGGPPENRAYR</sequence>
<evidence type="ECO:0000313" key="1">
    <source>
        <dbReference type="EMBL" id="ETX01569.1"/>
    </source>
</evidence>
<dbReference type="AlphaFoldDB" id="W4LU35"/>
<comment type="caution">
    <text evidence="1">The sequence shown here is derived from an EMBL/GenBank/DDBJ whole genome shotgun (WGS) entry which is preliminary data.</text>
</comment>
<gene>
    <name evidence="1" type="ORF">ETSY1_06925</name>
</gene>
<proteinExistence type="predicted"/>
<dbReference type="Proteomes" id="UP000019141">
    <property type="component" value="Unassembled WGS sequence"/>
</dbReference>
<accession>W4LU35</accession>
<protein>
    <submittedName>
        <fullName evidence="1">Uncharacterized protein</fullName>
    </submittedName>
</protein>
<dbReference type="EMBL" id="AZHW01000220">
    <property type="protein sequence ID" value="ETX01569.1"/>
    <property type="molecule type" value="Genomic_DNA"/>
</dbReference>
<organism evidence="1 2">
    <name type="scientific">Entotheonella factor</name>
    <dbReference type="NCBI Taxonomy" id="1429438"/>
    <lineage>
        <taxon>Bacteria</taxon>
        <taxon>Pseudomonadati</taxon>
        <taxon>Nitrospinota/Tectimicrobiota group</taxon>
        <taxon>Candidatus Tectimicrobiota</taxon>
        <taxon>Candidatus Entotheonellia</taxon>
        <taxon>Candidatus Entotheonellales</taxon>
        <taxon>Candidatus Entotheonellaceae</taxon>
        <taxon>Candidatus Entotheonella</taxon>
    </lineage>
</organism>
<keyword evidence="2" id="KW-1185">Reference proteome</keyword>
<evidence type="ECO:0000313" key="2">
    <source>
        <dbReference type="Proteomes" id="UP000019141"/>
    </source>
</evidence>
<dbReference type="HOGENOM" id="CLU_3248788_0_0_7"/>
<reference evidence="1 2" key="1">
    <citation type="journal article" date="2014" name="Nature">
        <title>An environmental bacterial taxon with a large and distinct metabolic repertoire.</title>
        <authorList>
            <person name="Wilson M.C."/>
            <person name="Mori T."/>
            <person name="Ruckert C."/>
            <person name="Uria A.R."/>
            <person name="Helf M.J."/>
            <person name="Takada K."/>
            <person name="Gernert C."/>
            <person name="Steffens U.A."/>
            <person name="Heycke N."/>
            <person name="Schmitt S."/>
            <person name="Rinke C."/>
            <person name="Helfrich E.J."/>
            <person name="Brachmann A.O."/>
            <person name="Gurgui C."/>
            <person name="Wakimoto T."/>
            <person name="Kracht M."/>
            <person name="Crusemann M."/>
            <person name="Hentschel U."/>
            <person name="Abe I."/>
            <person name="Matsunaga S."/>
            <person name="Kalinowski J."/>
            <person name="Takeyama H."/>
            <person name="Piel J."/>
        </authorList>
    </citation>
    <scope>NUCLEOTIDE SEQUENCE [LARGE SCALE GENOMIC DNA]</scope>
    <source>
        <strain evidence="2">TSY1</strain>
    </source>
</reference>